<proteinExistence type="predicted"/>
<dbReference type="AlphaFoldDB" id="A0AAV7JFC6"/>
<evidence type="ECO:0000313" key="1">
    <source>
        <dbReference type="EMBL" id="KAI6647504.1"/>
    </source>
</evidence>
<reference evidence="1 2" key="1">
    <citation type="journal article" date="2023" name="BMC Biol.">
        <title>The compact genome of the sponge Oopsacas minuta (Hexactinellida) is lacking key metazoan core genes.</title>
        <authorList>
            <person name="Santini S."/>
            <person name="Schenkelaars Q."/>
            <person name="Jourda C."/>
            <person name="Duchesne M."/>
            <person name="Belahbib H."/>
            <person name="Rocher C."/>
            <person name="Selva M."/>
            <person name="Riesgo A."/>
            <person name="Vervoort M."/>
            <person name="Leys S.P."/>
            <person name="Kodjabachian L."/>
            <person name="Le Bivic A."/>
            <person name="Borchiellini C."/>
            <person name="Claverie J.M."/>
            <person name="Renard E."/>
        </authorList>
    </citation>
    <scope>NUCLEOTIDE SEQUENCE [LARGE SCALE GENOMIC DNA]</scope>
    <source>
        <strain evidence="1">SPO-2</strain>
    </source>
</reference>
<accession>A0AAV7JFC6</accession>
<sequence>MATQVRNIIKDEKIVNFKELEVPRRPIPSAIAIEAGLAITSAVVCDQPRSFIKETLYLLMVYGFKQEIQSRFSDNDQDILCVLAVLIMHPEKQDVRKEATLVADFMKLMKIIFYQREMS</sequence>
<keyword evidence="2" id="KW-1185">Reference proteome</keyword>
<name>A0AAV7JFC6_9METZ</name>
<dbReference type="Proteomes" id="UP001165289">
    <property type="component" value="Unassembled WGS sequence"/>
</dbReference>
<dbReference type="EMBL" id="JAKMXF010000342">
    <property type="protein sequence ID" value="KAI6647504.1"/>
    <property type="molecule type" value="Genomic_DNA"/>
</dbReference>
<evidence type="ECO:0000313" key="2">
    <source>
        <dbReference type="Proteomes" id="UP001165289"/>
    </source>
</evidence>
<comment type="caution">
    <text evidence="1">The sequence shown here is derived from an EMBL/GenBank/DDBJ whole genome shotgun (WGS) entry which is preliminary data.</text>
</comment>
<gene>
    <name evidence="1" type="ORF">LOD99_8769</name>
</gene>
<protein>
    <submittedName>
        <fullName evidence="1">Uncharacterized protein</fullName>
    </submittedName>
</protein>
<organism evidence="1 2">
    <name type="scientific">Oopsacas minuta</name>
    <dbReference type="NCBI Taxonomy" id="111878"/>
    <lineage>
        <taxon>Eukaryota</taxon>
        <taxon>Metazoa</taxon>
        <taxon>Porifera</taxon>
        <taxon>Hexactinellida</taxon>
        <taxon>Hexasterophora</taxon>
        <taxon>Lyssacinosida</taxon>
        <taxon>Leucopsacidae</taxon>
        <taxon>Oopsacas</taxon>
    </lineage>
</organism>